<dbReference type="InterPro" id="IPR026828">
    <property type="entry name" value="SAPC2_1/2"/>
</dbReference>
<feature type="compositionally biased region" description="Polar residues" evidence="1">
    <location>
        <begin position="107"/>
        <end position="137"/>
    </location>
</feature>
<reference evidence="3" key="1">
    <citation type="submission" date="2020-11" db="EMBL/GenBank/DDBJ databases">
        <authorList>
            <person name="Tran Van P."/>
        </authorList>
    </citation>
    <scope>NUCLEOTIDE SEQUENCE</scope>
</reference>
<dbReference type="PANTHER" id="PTHR14907:SF2">
    <property type="entry name" value="SUPPRESSOR APC DOMAIN-CONTAINING PROTEIN 2"/>
    <property type="match status" value="1"/>
</dbReference>
<dbReference type="OrthoDB" id="10035013at2759"/>
<dbReference type="InterPro" id="IPR057953">
    <property type="entry name" value="SAPC2_N"/>
</dbReference>
<feature type="region of interest" description="Disordered" evidence="1">
    <location>
        <begin position="105"/>
        <end position="192"/>
    </location>
</feature>
<proteinExistence type="predicted"/>
<dbReference type="Pfam" id="PF11414">
    <property type="entry name" value="Suppressor_APC"/>
    <property type="match status" value="1"/>
</dbReference>
<dbReference type="EMBL" id="OB661962">
    <property type="protein sequence ID" value="CAD7229263.1"/>
    <property type="molecule type" value="Genomic_DNA"/>
</dbReference>
<feature type="compositionally biased region" description="Polar residues" evidence="1">
    <location>
        <begin position="145"/>
        <end position="168"/>
    </location>
</feature>
<feature type="compositionally biased region" description="Basic residues" evidence="1">
    <location>
        <begin position="317"/>
        <end position="327"/>
    </location>
</feature>
<feature type="domain" description="Suppressor APC" evidence="2">
    <location>
        <begin position="21"/>
        <end position="101"/>
    </location>
</feature>
<evidence type="ECO:0000259" key="2">
    <source>
        <dbReference type="Pfam" id="PF25825"/>
    </source>
</evidence>
<feature type="compositionally biased region" description="Polar residues" evidence="1">
    <location>
        <begin position="177"/>
        <end position="192"/>
    </location>
</feature>
<evidence type="ECO:0000256" key="1">
    <source>
        <dbReference type="SAM" id="MobiDB-lite"/>
    </source>
</evidence>
<dbReference type="AlphaFoldDB" id="A0A7R8WE15"/>
<sequence length="445" mass="47788">MSDSERGSRMGKLATSAAFEGLPPKFVEALKTLFDILDDQKTGLVKFNEIEARWKGDVENGNSPSGLPAGVLDSLAKVTPANGLLTFERFCAGLRIALLRMGKQDCHSNPSSVTSDTNPPASSQVASKKSLPTSSVARNGVPTPTMWNSTAAPNLIDTSSTAPTTSSHLPGLPEGVSSRSCQPTPTVTTSPRRQAAKILGISAKEPTTMNSGSVLSKISVFESSSTQSAGKLKPASSMPQLNLQVGKGPPKPPRLLSRTPINHGLGGGSDVDDPSPSPRVPEERLPAAVPVDPITPAANRPTVGSRSPAGASANRSGSKRREPRRHTLQGGVDHNMLRRLQQVEAERDMLLRGLQVLERAREWYHSQLAVVNDKMKDIARHSSSAHWDYSSEAYLERMNFQRARISEANAHLTALTESNEKGFPLHMNLALRNMPPQLPVSIFTL</sequence>
<protein>
    <recommendedName>
        <fullName evidence="2">Suppressor APC domain-containing protein</fullName>
    </recommendedName>
</protein>
<evidence type="ECO:0000313" key="3">
    <source>
        <dbReference type="EMBL" id="CAD7229263.1"/>
    </source>
</evidence>
<dbReference type="Pfam" id="PF25825">
    <property type="entry name" value="SAPC2_N"/>
    <property type="match status" value="1"/>
</dbReference>
<gene>
    <name evidence="3" type="ORF">CTOB1V02_LOCUS7136</name>
</gene>
<feature type="region of interest" description="Disordered" evidence="1">
    <location>
        <begin position="228"/>
        <end position="330"/>
    </location>
</feature>
<accession>A0A7R8WE15</accession>
<dbReference type="PANTHER" id="PTHR14907">
    <property type="entry name" value="FI14130P"/>
    <property type="match status" value="1"/>
</dbReference>
<organism evidence="3">
    <name type="scientific">Cyprideis torosa</name>
    <dbReference type="NCBI Taxonomy" id="163714"/>
    <lineage>
        <taxon>Eukaryota</taxon>
        <taxon>Metazoa</taxon>
        <taxon>Ecdysozoa</taxon>
        <taxon>Arthropoda</taxon>
        <taxon>Crustacea</taxon>
        <taxon>Oligostraca</taxon>
        <taxon>Ostracoda</taxon>
        <taxon>Podocopa</taxon>
        <taxon>Podocopida</taxon>
        <taxon>Cytherocopina</taxon>
        <taxon>Cytheroidea</taxon>
        <taxon>Cytherideidae</taxon>
        <taxon>Cyprideis</taxon>
    </lineage>
</organism>
<name>A0A7R8WE15_9CRUS</name>